<name>A0AAV8UVI3_9RHOD</name>
<evidence type="ECO:0000313" key="2">
    <source>
        <dbReference type="EMBL" id="KAJ8904571.1"/>
    </source>
</evidence>
<keyword evidence="3" id="KW-1185">Reference proteome</keyword>
<organism evidence="2 3">
    <name type="scientific">Rhodosorus marinus</name>
    <dbReference type="NCBI Taxonomy" id="101924"/>
    <lineage>
        <taxon>Eukaryota</taxon>
        <taxon>Rhodophyta</taxon>
        <taxon>Stylonematophyceae</taxon>
        <taxon>Stylonematales</taxon>
        <taxon>Stylonemataceae</taxon>
        <taxon>Rhodosorus</taxon>
    </lineage>
</organism>
<gene>
    <name evidence="2" type="ORF">NDN08_001089</name>
</gene>
<feature type="region of interest" description="Disordered" evidence="1">
    <location>
        <begin position="105"/>
        <end position="147"/>
    </location>
</feature>
<comment type="caution">
    <text evidence="2">The sequence shown here is derived from an EMBL/GenBank/DDBJ whole genome shotgun (WGS) entry which is preliminary data.</text>
</comment>
<dbReference type="EMBL" id="JAMWBK010000005">
    <property type="protein sequence ID" value="KAJ8904571.1"/>
    <property type="molecule type" value="Genomic_DNA"/>
</dbReference>
<evidence type="ECO:0000256" key="1">
    <source>
        <dbReference type="SAM" id="MobiDB-lite"/>
    </source>
</evidence>
<feature type="compositionally biased region" description="Gly residues" evidence="1">
    <location>
        <begin position="74"/>
        <end position="86"/>
    </location>
</feature>
<accession>A0AAV8UVI3</accession>
<feature type="compositionally biased region" description="Polar residues" evidence="1">
    <location>
        <begin position="117"/>
        <end position="126"/>
    </location>
</feature>
<proteinExistence type="predicted"/>
<feature type="region of interest" description="Disordered" evidence="1">
    <location>
        <begin position="68"/>
        <end position="90"/>
    </location>
</feature>
<feature type="compositionally biased region" description="Basic and acidic residues" evidence="1">
    <location>
        <begin position="105"/>
        <end position="115"/>
    </location>
</feature>
<evidence type="ECO:0000313" key="3">
    <source>
        <dbReference type="Proteomes" id="UP001157974"/>
    </source>
</evidence>
<dbReference type="Proteomes" id="UP001157974">
    <property type="component" value="Unassembled WGS sequence"/>
</dbReference>
<dbReference type="AlphaFoldDB" id="A0AAV8UVI3"/>
<reference evidence="2 3" key="1">
    <citation type="journal article" date="2023" name="Nat. Commun.">
        <title>Origin of minicircular mitochondrial genomes in red algae.</title>
        <authorList>
            <person name="Lee Y."/>
            <person name="Cho C.H."/>
            <person name="Lee Y.M."/>
            <person name="Park S.I."/>
            <person name="Yang J.H."/>
            <person name="West J.A."/>
            <person name="Bhattacharya D."/>
            <person name="Yoon H.S."/>
        </authorList>
    </citation>
    <scope>NUCLEOTIDE SEQUENCE [LARGE SCALE GENOMIC DNA]</scope>
    <source>
        <strain evidence="2 3">CCMP1338</strain>
        <tissue evidence="2">Whole cell</tissue>
    </source>
</reference>
<sequence>MAFLNSVFVSDSRHSNRTCSSRNLQLYHVGRCCAAGALVAFHLGASVSLVESGELWDARGASYFVSAAPSVENGGPGERPMFGGGDQAKKGDVKSKICMEEKEEGKKCVNEEKMGPSKSQGPASSETDFERMLRTGGTKIRSPRDHF</sequence>
<protein>
    <submittedName>
        <fullName evidence="2">Uncharacterized protein</fullName>
    </submittedName>
</protein>